<dbReference type="Gene3D" id="3.40.250.10">
    <property type="entry name" value="Rhodanese-like domain"/>
    <property type="match status" value="1"/>
</dbReference>
<dbReference type="CDD" id="cd00158">
    <property type="entry name" value="RHOD"/>
    <property type="match status" value="1"/>
</dbReference>
<keyword evidence="4" id="KW-1185">Reference proteome</keyword>
<dbReference type="InterPro" id="IPR036873">
    <property type="entry name" value="Rhodanese-like_dom_sf"/>
</dbReference>
<feature type="domain" description="Rhodanese" evidence="2">
    <location>
        <begin position="268"/>
        <end position="343"/>
    </location>
</feature>
<dbReference type="GO" id="GO:0005829">
    <property type="term" value="C:cytosol"/>
    <property type="evidence" value="ECO:0007669"/>
    <property type="project" value="TreeGrafter"/>
</dbReference>
<feature type="domain" description="Cyclic nucleotide-binding" evidence="1">
    <location>
        <begin position="41"/>
        <end position="115"/>
    </location>
</feature>
<evidence type="ECO:0000313" key="3">
    <source>
        <dbReference type="EMBL" id="MCZ0866897.1"/>
    </source>
</evidence>
<dbReference type="InterPro" id="IPR001763">
    <property type="entry name" value="Rhodanese-like_dom"/>
</dbReference>
<dbReference type="SUPFAM" id="SSF52821">
    <property type="entry name" value="Rhodanese/Cell cycle control phosphatase"/>
    <property type="match status" value="1"/>
</dbReference>
<dbReference type="SUPFAM" id="SSF51206">
    <property type="entry name" value="cAMP-binding domain-like"/>
    <property type="match status" value="2"/>
</dbReference>
<dbReference type="PROSITE" id="PS50042">
    <property type="entry name" value="CNMP_BINDING_3"/>
    <property type="match status" value="2"/>
</dbReference>
<dbReference type="PANTHER" id="PTHR11635:SF152">
    <property type="entry name" value="CAMP-DEPENDENT PROTEIN KINASE TYPE I REGULATORY SUBUNIT-RELATED"/>
    <property type="match status" value="1"/>
</dbReference>
<dbReference type="Gene3D" id="2.60.120.10">
    <property type="entry name" value="Jelly Rolls"/>
    <property type="match status" value="2"/>
</dbReference>
<dbReference type="Pfam" id="PF00581">
    <property type="entry name" value="Rhodanese"/>
    <property type="match status" value="1"/>
</dbReference>
<dbReference type="InterPro" id="IPR014710">
    <property type="entry name" value="RmlC-like_jellyroll"/>
</dbReference>
<feature type="domain" description="Cyclic nucleotide-binding" evidence="1">
    <location>
        <begin position="149"/>
        <end position="253"/>
    </location>
</feature>
<dbReference type="GO" id="GO:0005952">
    <property type="term" value="C:cAMP-dependent protein kinase complex"/>
    <property type="evidence" value="ECO:0007669"/>
    <property type="project" value="InterPro"/>
</dbReference>
<proteinExistence type="predicted"/>
<comment type="caution">
    <text evidence="3">The sequence shown here is derived from an EMBL/GenBank/DDBJ whole genome shotgun (WGS) entry which is preliminary data.</text>
</comment>
<dbReference type="RefSeq" id="WP_258332847.1">
    <property type="nucleotide sequence ID" value="NZ_JAPTGG010000018.1"/>
</dbReference>
<dbReference type="SMART" id="SM00100">
    <property type="entry name" value="cNMP"/>
    <property type="match status" value="2"/>
</dbReference>
<protein>
    <submittedName>
        <fullName evidence="3">Cyclic nucleotide-binding domain-containing protein</fullName>
    </submittedName>
</protein>
<reference evidence="3 4" key="1">
    <citation type="submission" date="2022-12" db="EMBL/GenBank/DDBJ databases">
        <title>Dasania phycosphaerae sp. nov., isolated from particulate material of the south coast of Korea.</title>
        <authorList>
            <person name="Jiang Y."/>
        </authorList>
    </citation>
    <scope>NUCLEOTIDE SEQUENCE [LARGE SCALE GENOMIC DNA]</scope>
    <source>
        <strain evidence="3 4">GY-19</strain>
    </source>
</reference>
<dbReference type="EMBL" id="JAPTGG010000018">
    <property type="protein sequence ID" value="MCZ0866897.1"/>
    <property type="molecule type" value="Genomic_DNA"/>
</dbReference>
<gene>
    <name evidence="3" type="ORF">O0V09_16955</name>
</gene>
<dbReference type="CDD" id="cd00038">
    <property type="entry name" value="CAP_ED"/>
    <property type="match status" value="2"/>
</dbReference>
<dbReference type="InterPro" id="IPR000595">
    <property type="entry name" value="cNMP-bd_dom"/>
</dbReference>
<sequence length="348" mass="39169">MNKTEHFDKRYLNTLVPVNALTLDHLDALLRECSIEVVCKGQVLFSEGDYDNNHVYLLSGSVGIWAGQDKLRVLNANEPECRFPLLHYQPRRETVLAEQDCHIIRFNNDRLDGMVAWDQACRYIALSVSSDRSLDEDAQWMTTLLKSNLFYKVPPMNIGQILNKFEPCYFSAGDTVIRQGEVGDCCYVIKEGLVKVMQSTDGKQAPQLVNELGEGLCFGEDALVNDAVRNASIIMATNGVLMRLDKKDFHLLLKMPQVQRLNFNQAKLEEAAVWVDVRSQDEYENGHIEGALNMPLDILKLKSRMLNKAKLHILYCNSGRRSDAAAHFLMAEGLNVVSLSGGFEHSAS</sequence>
<dbReference type="SMART" id="SM00450">
    <property type="entry name" value="RHOD"/>
    <property type="match status" value="1"/>
</dbReference>
<dbReference type="Proteomes" id="UP001069090">
    <property type="component" value="Unassembled WGS sequence"/>
</dbReference>
<dbReference type="PANTHER" id="PTHR11635">
    <property type="entry name" value="CAMP-DEPENDENT PROTEIN KINASE REGULATORY CHAIN"/>
    <property type="match status" value="1"/>
</dbReference>
<evidence type="ECO:0000259" key="1">
    <source>
        <dbReference type="PROSITE" id="PS50042"/>
    </source>
</evidence>
<dbReference type="Pfam" id="PF00027">
    <property type="entry name" value="cNMP_binding"/>
    <property type="match status" value="2"/>
</dbReference>
<evidence type="ECO:0000313" key="4">
    <source>
        <dbReference type="Proteomes" id="UP001069090"/>
    </source>
</evidence>
<dbReference type="PROSITE" id="PS50206">
    <property type="entry name" value="RHODANESE_3"/>
    <property type="match status" value="1"/>
</dbReference>
<evidence type="ECO:0000259" key="2">
    <source>
        <dbReference type="PROSITE" id="PS50206"/>
    </source>
</evidence>
<dbReference type="InterPro" id="IPR018490">
    <property type="entry name" value="cNMP-bd_dom_sf"/>
</dbReference>
<accession>A0A9J6RRI9</accession>
<dbReference type="AlphaFoldDB" id="A0A9J6RRI9"/>
<dbReference type="InterPro" id="IPR050503">
    <property type="entry name" value="cAMP-dep_PK_reg_su-like"/>
</dbReference>
<name>A0A9J6RRI9_9GAMM</name>
<organism evidence="3 4">
    <name type="scientific">Dasania phycosphaerae</name>
    <dbReference type="NCBI Taxonomy" id="2950436"/>
    <lineage>
        <taxon>Bacteria</taxon>
        <taxon>Pseudomonadati</taxon>
        <taxon>Pseudomonadota</taxon>
        <taxon>Gammaproteobacteria</taxon>
        <taxon>Cellvibrionales</taxon>
        <taxon>Spongiibacteraceae</taxon>
        <taxon>Dasania</taxon>
    </lineage>
</organism>